<gene>
    <name evidence="18" type="ORF">OBBRIDRAFT_691823</name>
</gene>
<dbReference type="InterPro" id="IPR033034">
    <property type="entry name" value="NDUFB9"/>
</dbReference>
<dbReference type="AlphaFoldDB" id="A0A8E2DHV8"/>
<keyword evidence="12" id="KW-0496">Mitochondrion</keyword>
<evidence type="ECO:0000256" key="8">
    <source>
        <dbReference type="ARBA" id="ARBA00022660"/>
    </source>
</evidence>
<evidence type="ECO:0000256" key="14">
    <source>
        <dbReference type="ARBA" id="ARBA00030192"/>
    </source>
</evidence>
<evidence type="ECO:0000256" key="11">
    <source>
        <dbReference type="ARBA" id="ARBA00022990"/>
    </source>
</evidence>
<dbReference type="PANTHER" id="PTHR12868">
    <property type="entry name" value="NADH-UBIQUINONE OXIDOREDUCTASE B22 SUBUNIT"/>
    <property type="match status" value="1"/>
</dbReference>
<evidence type="ECO:0000256" key="13">
    <source>
        <dbReference type="ARBA" id="ARBA00023136"/>
    </source>
</evidence>
<evidence type="ECO:0000256" key="5">
    <source>
        <dbReference type="ARBA" id="ARBA00018684"/>
    </source>
</evidence>
<reference evidence="18 19" key="1">
    <citation type="submission" date="2016-07" db="EMBL/GenBank/DDBJ databases">
        <title>Draft genome of the white-rot fungus Obba rivulosa 3A-2.</title>
        <authorList>
            <consortium name="DOE Joint Genome Institute"/>
            <person name="Miettinen O."/>
            <person name="Riley R."/>
            <person name="Acob R."/>
            <person name="Barry K."/>
            <person name="Cullen D."/>
            <person name="De Vries R."/>
            <person name="Hainaut M."/>
            <person name="Hatakka A."/>
            <person name="Henrissat B."/>
            <person name="Hilden K."/>
            <person name="Kuo R."/>
            <person name="Labutti K."/>
            <person name="Lipzen A."/>
            <person name="Makela M.R."/>
            <person name="Sandor L."/>
            <person name="Spatafora J.W."/>
            <person name="Grigoriev I.V."/>
            <person name="Hibbett D.S."/>
        </authorList>
    </citation>
    <scope>NUCLEOTIDE SEQUENCE [LARGE SCALE GENOMIC DNA]</scope>
    <source>
        <strain evidence="18 19">3A-2</strain>
    </source>
</reference>
<evidence type="ECO:0000256" key="2">
    <source>
        <dbReference type="ARBA" id="ARBA00004443"/>
    </source>
</evidence>
<comment type="subcellular location">
    <subcellularLocation>
        <location evidence="2">Mitochondrion inner membrane</location>
        <topology evidence="2">Peripheral membrane protein</topology>
        <orientation evidence="2">Matrix side</orientation>
    </subcellularLocation>
</comment>
<dbReference type="Proteomes" id="UP000250043">
    <property type="component" value="Unassembled WGS sequence"/>
</dbReference>
<keyword evidence="19" id="KW-1185">Reference proteome</keyword>
<dbReference type="InterPro" id="IPR008011">
    <property type="entry name" value="Complex1_LYR_dom"/>
</dbReference>
<evidence type="ECO:0000313" key="19">
    <source>
        <dbReference type="Proteomes" id="UP000250043"/>
    </source>
</evidence>
<comment type="similarity">
    <text evidence="3">Belongs to the complex I LYR family.</text>
</comment>
<sequence length="106" mass="12541">PFTAFHRSYVKSLYKRMLTNELDWTVDRRLWRAKALAIRAEFDRNRNIRDPRALAQIFEKAEAYLAERRHPDPYHAPTAPDGSKWERNAPPPVGPIFDHEAFNEDH</sequence>
<dbReference type="InterPro" id="IPR045292">
    <property type="entry name" value="Complex1_LYR_NDUFB9_LYRM3"/>
</dbReference>
<dbReference type="PANTHER" id="PTHR12868:SF0">
    <property type="entry name" value="NADH DEHYDROGENASE [UBIQUINONE] 1 BETA SUBCOMPLEX SUBUNIT 9"/>
    <property type="match status" value="1"/>
</dbReference>
<evidence type="ECO:0000256" key="9">
    <source>
        <dbReference type="ARBA" id="ARBA00022792"/>
    </source>
</evidence>
<evidence type="ECO:0000256" key="15">
    <source>
        <dbReference type="ARBA" id="ARBA00032528"/>
    </source>
</evidence>
<feature type="non-terminal residue" evidence="18">
    <location>
        <position position="106"/>
    </location>
</feature>
<keyword evidence="13" id="KW-0472">Membrane</keyword>
<dbReference type="GO" id="GO:0006120">
    <property type="term" value="P:mitochondrial electron transport, NADH to ubiquinone"/>
    <property type="evidence" value="ECO:0007669"/>
    <property type="project" value="InterPro"/>
</dbReference>
<feature type="region of interest" description="Disordered" evidence="16">
    <location>
        <begin position="69"/>
        <end position="106"/>
    </location>
</feature>
<dbReference type="Pfam" id="PF05347">
    <property type="entry name" value="Complex1_LYR"/>
    <property type="match status" value="1"/>
</dbReference>
<accession>A0A8E2DHV8</accession>
<dbReference type="OrthoDB" id="13598at2759"/>
<dbReference type="EMBL" id="KV722538">
    <property type="protein sequence ID" value="OCH86229.1"/>
    <property type="molecule type" value="Genomic_DNA"/>
</dbReference>
<evidence type="ECO:0000259" key="17">
    <source>
        <dbReference type="Pfam" id="PF05347"/>
    </source>
</evidence>
<feature type="non-terminal residue" evidence="18">
    <location>
        <position position="1"/>
    </location>
</feature>
<protein>
    <recommendedName>
        <fullName evidence="5">NADH dehydrogenase [ubiquinone] 1 beta subcomplex subunit 9</fullName>
    </recommendedName>
    <alternativeName>
        <fullName evidence="14">Complex I-B22</fullName>
    </alternativeName>
    <alternativeName>
        <fullName evidence="15">NADH-ubiquinone oxidoreductase B22 subunit</fullName>
    </alternativeName>
</protein>
<name>A0A8E2DHV8_9APHY</name>
<keyword evidence="8" id="KW-0679">Respiratory chain</keyword>
<evidence type="ECO:0000313" key="18">
    <source>
        <dbReference type="EMBL" id="OCH86229.1"/>
    </source>
</evidence>
<keyword evidence="11" id="KW-0007">Acetylation</keyword>
<proteinExistence type="inferred from homology"/>
<evidence type="ECO:0000256" key="6">
    <source>
        <dbReference type="ARBA" id="ARBA00022448"/>
    </source>
</evidence>
<evidence type="ECO:0000256" key="3">
    <source>
        <dbReference type="ARBA" id="ARBA00009508"/>
    </source>
</evidence>
<evidence type="ECO:0000256" key="7">
    <source>
        <dbReference type="ARBA" id="ARBA00022553"/>
    </source>
</evidence>
<keyword evidence="10" id="KW-0249">Electron transport</keyword>
<evidence type="ECO:0000256" key="12">
    <source>
        <dbReference type="ARBA" id="ARBA00023128"/>
    </source>
</evidence>
<evidence type="ECO:0000256" key="16">
    <source>
        <dbReference type="SAM" id="MobiDB-lite"/>
    </source>
</evidence>
<organism evidence="18 19">
    <name type="scientific">Obba rivulosa</name>
    <dbReference type="NCBI Taxonomy" id="1052685"/>
    <lineage>
        <taxon>Eukaryota</taxon>
        <taxon>Fungi</taxon>
        <taxon>Dikarya</taxon>
        <taxon>Basidiomycota</taxon>
        <taxon>Agaricomycotina</taxon>
        <taxon>Agaricomycetes</taxon>
        <taxon>Polyporales</taxon>
        <taxon>Gelatoporiaceae</taxon>
        <taxon>Obba</taxon>
    </lineage>
</organism>
<evidence type="ECO:0000256" key="10">
    <source>
        <dbReference type="ARBA" id="ARBA00022982"/>
    </source>
</evidence>
<keyword evidence="9" id="KW-0999">Mitochondrion inner membrane</keyword>
<evidence type="ECO:0000256" key="4">
    <source>
        <dbReference type="ARBA" id="ARBA00011790"/>
    </source>
</evidence>
<comment type="function">
    <text evidence="1">Accessory subunit of the mitochondrial membrane respiratory chain NADH dehydrogenase (Complex I), that is believed to be not involved in catalysis. Complex I functions in the transfer of electrons from NADH to the respiratory chain. The immediate electron acceptor for the enzyme is believed to be ubiquinone.</text>
</comment>
<keyword evidence="7" id="KW-0597">Phosphoprotein</keyword>
<evidence type="ECO:0000256" key="1">
    <source>
        <dbReference type="ARBA" id="ARBA00002920"/>
    </source>
</evidence>
<dbReference type="CDD" id="cd20263">
    <property type="entry name" value="Complex1_LYR_NDUFB9_LYRM3"/>
    <property type="match status" value="1"/>
</dbReference>
<keyword evidence="6" id="KW-0813">Transport</keyword>
<comment type="subunit">
    <text evidence="4">Mammalian complex I is composed of 45 different subunits.</text>
</comment>
<feature type="compositionally biased region" description="Basic and acidic residues" evidence="16">
    <location>
        <begin position="97"/>
        <end position="106"/>
    </location>
</feature>
<feature type="domain" description="Complex 1 LYR protein" evidence="17">
    <location>
        <begin position="10"/>
        <end position="66"/>
    </location>
</feature>
<dbReference type="GO" id="GO:0005743">
    <property type="term" value="C:mitochondrial inner membrane"/>
    <property type="evidence" value="ECO:0007669"/>
    <property type="project" value="UniProtKB-SubCell"/>
</dbReference>